<comment type="caution">
    <text evidence="3">The sequence shown here is derived from an EMBL/GenBank/DDBJ whole genome shotgun (WGS) entry which is preliminary data.</text>
</comment>
<protein>
    <recommendedName>
        <fullName evidence="5">Heat shock protein 70</fullName>
    </recommendedName>
</protein>
<dbReference type="Gene3D" id="3.30.420.40">
    <property type="match status" value="1"/>
</dbReference>
<gene>
    <name evidence="3" type="ORF">PGLA1383_LOCUS30779</name>
</gene>
<dbReference type="PRINTS" id="PR00301">
    <property type="entry name" value="HEATSHOCK70"/>
</dbReference>
<dbReference type="AlphaFoldDB" id="A0A813FEV1"/>
<dbReference type="SUPFAM" id="SSF53067">
    <property type="entry name" value="Actin-like ATPase domain"/>
    <property type="match status" value="1"/>
</dbReference>
<accession>A0A813FEV1</accession>
<dbReference type="InterPro" id="IPR043129">
    <property type="entry name" value="ATPase_NBD"/>
</dbReference>
<evidence type="ECO:0000313" key="4">
    <source>
        <dbReference type="Proteomes" id="UP000654075"/>
    </source>
</evidence>
<dbReference type="FunFam" id="3.30.420.40:FF:000542">
    <property type="entry name" value="Heat shock cognate 71 kDa protein"/>
    <property type="match status" value="1"/>
</dbReference>
<organism evidence="3 4">
    <name type="scientific">Polarella glacialis</name>
    <name type="common">Dinoflagellate</name>
    <dbReference type="NCBI Taxonomy" id="89957"/>
    <lineage>
        <taxon>Eukaryota</taxon>
        <taxon>Sar</taxon>
        <taxon>Alveolata</taxon>
        <taxon>Dinophyceae</taxon>
        <taxon>Suessiales</taxon>
        <taxon>Suessiaceae</taxon>
        <taxon>Polarella</taxon>
    </lineage>
</organism>
<dbReference type="InterPro" id="IPR018181">
    <property type="entry name" value="Heat_shock_70_CS"/>
</dbReference>
<keyword evidence="1" id="KW-0547">Nucleotide-binding</keyword>
<dbReference type="GO" id="GO:0005524">
    <property type="term" value="F:ATP binding"/>
    <property type="evidence" value="ECO:0007669"/>
    <property type="project" value="UniProtKB-KW"/>
</dbReference>
<dbReference type="EMBL" id="CAJNNV010025190">
    <property type="protein sequence ID" value="CAE8612998.1"/>
    <property type="molecule type" value="Genomic_DNA"/>
</dbReference>
<evidence type="ECO:0000256" key="2">
    <source>
        <dbReference type="ARBA" id="ARBA00022840"/>
    </source>
</evidence>
<sequence length="179" mass="19572">MAKLPAVGIDLGTTFSCVGVWKNDGVEIIANDQGNRTTPSYVAFTETERLIGDAAKNQVARNPENTVFDAKRLIGRHSPIQQAELQRVLSCETMDGKPQGAWGAHRRDLDPEVEVGCGPGDLLRSSYALPSDLGAEAPAESWSWMPLGLGLMLVDMLQNLKRCCRKADMQDQMTDDKLV</sequence>
<evidence type="ECO:0000313" key="3">
    <source>
        <dbReference type="EMBL" id="CAE8612998.1"/>
    </source>
</evidence>
<dbReference type="PANTHER" id="PTHR19375">
    <property type="entry name" value="HEAT SHOCK PROTEIN 70KDA"/>
    <property type="match status" value="1"/>
</dbReference>
<dbReference type="Proteomes" id="UP000654075">
    <property type="component" value="Unassembled WGS sequence"/>
</dbReference>
<keyword evidence="4" id="KW-1185">Reference proteome</keyword>
<name>A0A813FEV1_POLGL</name>
<dbReference type="GO" id="GO:0140662">
    <property type="term" value="F:ATP-dependent protein folding chaperone"/>
    <property type="evidence" value="ECO:0007669"/>
    <property type="project" value="InterPro"/>
</dbReference>
<dbReference type="OrthoDB" id="2401965at2759"/>
<dbReference type="InterPro" id="IPR013126">
    <property type="entry name" value="Hsp_70_fam"/>
</dbReference>
<proteinExistence type="predicted"/>
<evidence type="ECO:0000256" key="1">
    <source>
        <dbReference type="ARBA" id="ARBA00022741"/>
    </source>
</evidence>
<dbReference type="PROSITE" id="PS00297">
    <property type="entry name" value="HSP70_1"/>
    <property type="match status" value="1"/>
</dbReference>
<dbReference type="Pfam" id="PF00012">
    <property type="entry name" value="HSP70"/>
    <property type="match status" value="1"/>
</dbReference>
<evidence type="ECO:0008006" key="5">
    <source>
        <dbReference type="Google" id="ProtNLM"/>
    </source>
</evidence>
<keyword evidence="2" id="KW-0067">ATP-binding</keyword>
<reference evidence="3" key="1">
    <citation type="submission" date="2021-02" db="EMBL/GenBank/DDBJ databases">
        <authorList>
            <person name="Dougan E. K."/>
            <person name="Rhodes N."/>
            <person name="Thang M."/>
            <person name="Chan C."/>
        </authorList>
    </citation>
    <scope>NUCLEOTIDE SEQUENCE</scope>
</reference>